<accession>A0A4Q5J976</accession>
<keyword evidence="3" id="KW-1185">Reference proteome</keyword>
<dbReference type="AlphaFoldDB" id="A0A4Q5J976"/>
<proteinExistence type="predicted"/>
<reference evidence="2 3" key="1">
    <citation type="submission" date="2019-01" db="EMBL/GenBank/DDBJ databases">
        <title>Nocardioides guangzhouensis sp. nov., an actinobacterium isolated from soil.</title>
        <authorList>
            <person name="Fu Y."/>
            <person name="Cai Y."/>
            <person name="Lin Z."/>
            <person name="Chen P."/>
        </authorList>
    </citation>
    <scope>NUCLEOTIDE SEQUENCE [LARGE SCALE GENOMIC DNA]</scope>
    <source>
        <strain evidence="2 3">NBRC 105384</strain>
    </source>
</reference>
<feature type="compositionally biased region" description="Basic and acidic residues" evidence="1">
    <location>
        <begin position="10"/>
        <end position="39"/>
    </location>
</feature>
<dbReference type="EMBL" id="SDPU01000011">
    <property type="protein sequence ID" value="RYU14371.1"/>
    <property type="molecule type" value="Genomic_DNA"/>
</dbReference>
<dbReference type="Proteomes" id="UP000291189">
    <property type="component" value="Unassembled WGS sequence"/>
</dbReference>
<protein>
    <submittedName>
        <fullName evidence="2">Uncharacterized protein</fullName>
    </submittedName>
</protein>
<evidence type="ECO:0000313" key="2">
    <source>
        <dbReference type="EMBL" id="RYU14371.1"/>
    </source>
</evidence>
<organism evidence="2 3">
    <name type="scientific">Nocardioides iriomotensis</name>
    <dbReference type="NCBI Taxonomy" id="715784"/>
    <lineage>
        <taxon>Bacteria</taxon>
        <taxon>Bacillati</taxon>
        <taxon>Actinomycetota</taxon>
        <taxon>Actinomycetes</taxon>
        <taxon>Propionibacteriales</taxon>
        <taxon>Nocardioidaceae</taxon>
        <taxon>Nocardioides</taxon>
    </lineage>
</organism>
<dbReference type="OrthoDB" id="3785987at2"/>
<feature type="region of interest" description="Disordered" evidence="1">
    <location>
        <begin position="1"/>
        <end position="67"/>
    </location>
</feature>
<evidence type="ECO:0000313" key="3">
    <source>
        <dbReference type="Proteomes" id="UP000291189"/>
    </source>
</evidence>
<sequence>MLWAAWAGRPRPDDRAVQAQRRDADHEKLARAIAREHPGASKPRPAPVRDRSTGIAVRPSRQQRRAS</sequence>
<comment type="caution">
    <text evidence="2">The sequence shown here is derived from an EMBL/GenBank/DDBJ whole genome shotgun (WGS) entry which is preliminary data.</text>
</comment>
<gene>
    <name evidence="2" type="ORF">ETU37_03925</name>
</gene>
<name>A0A4Q5J976_9ACTN</name>
<evidence type="ECO:0000256" key="1">
    <source>
        <dbReference type="SAM" id="MobiDB-lite"/>
    </source>
</evidence>